<evidence type="ECO:0000256" key="1">
    <source>
        <dbReference type="ARBA" id="ARBA00004651"/>
    </source>
</evidence>
<evidence type="ECO:0000256" key="4">
    <source>
        <dbReference type="ARBA" id="ARBA00022989"/>
    </source>
</evidence>
<feature type="transmembrane region" description="Helical" evidence="6">
    <location>
        <begin position="398"/>
        <end position="417"/>
    </location>
</feature>
<dbReference type="InterPro" id="IPR002797">
    <property type="entry name" value="Polysacc_synth"/>
</dbReference>
<feature type="transmembrane region" description="Helical" evidence="6">
    <location>
        <begin position="12"/>
        <end position="32"/>
    </location>
</feature>
<accession>A0ABW8K4E0</accession>
<evidence type="ECO:0000256" key="2">
    <source>
        <dbReference type="ARBA" id="ARBA00022475"/>
    </source>
</evidence>
<feature type="transmembrane region" description="Helical" evidence="6">
    <location>
        <begin position="257"/>
        <end position="285"/>
    </location>
</feature>
<gene>
    <name evidence="7" type="ORF">ISS97_09175</name>
</gene>
<keyword evidence="4 6" id="KW-1133">Transmembrane helix</keyword>
<feature type="transmembrane region" description="Helical" evidence="6">
    <location>
        <begin position="178"/>
        <end position="195"/>
    </location>
</feature>
<evidence type="ECO:0000256" key="6">
    <source>
        <dbReference type="SAM" id="Phobius"/>
    </source>
</evidence>
<dbReference type="InterPro" id="IPR050833">
    <property type="entry name" value="Poly_Biosynth_Transport"/>
</dbReference>
<organism evidence="7 8">
    <name type="scientific">Dyella koreensis</name>
    <dbReference type="NCBI Taxonomy" id="311235"/>
    <lineage>
        <taxon>Bacteria</taxon>
        <taxon>Pseudomonadati</taxon>
        <taxon>Pseudomonadota</taxon>
        <taxon>Gammaproteobacteria</taxon>
        <taxon>Lysobacterales</taxon>
        <taxon>Rhodanobacteraceae</taxon>
        <taxon>Dyella</taxon>
    </lineage>
</organism>
<feature type="transmembrane region" description="Helical" evidence="6">
    <location>
        <begin position="429"/>
        <end position="450"/>
    </location>
</feature>
<dbReference type="PANTHER" id="PTHR30250:SF11">
    <property type="entry name" value="O-ANTIGEN TRANSPORTER-RELATED"/>
    <property type="match status" value="1"/>
</dbReference>
<feature type="transmembrane region" description="Helical" evidence="6">
    <location>
        <begin position="306"/>
        <end position="330"/>
    </location>
</feature>
<keyword evidence="2" id="KW-1003">Cell membrane</keyword>
<feature type="transmembrane region" description="Helical" evidence="6">
    <location>
        <begin position="226"/>
        <end position="245"/>
    </location>
</feature>
<keyword evidence="5 6" id="KW-0472">Membrane</keyword>
<feature type="transmembrane region" description="Helical" evidence="6">
    <location>
        <begin position="119"/>
        <end position="142"/>
    </location>
</feature>
<feature type="transmembrane region" description="Helical" evidence="6">
    <location>
        <begin position="44"/>
        <end position="62"/>
    </location>
</feature>
<protein>
    <submittedName>
        <fullName evidence="7">Oligosaccharide flippase family protein</fullName>
    </submittedName>
</protein>
<keyword evidence="3 6" id="KW-0812">Transmembrane</keyword>
<feature type="transmembrane region" description="Helical" evidence="6">
    <location>
        <begin position="95"/>
        <end position="113"/>
    </location>
</feature>
<dbReference type="Proteomes" id="UP001620408">
    <property type="component" value="Unassembled WGS sequence"/>
</dbReference>
<evidence type="ECO:0000256" key="3">
    <source>
        <dbReference type="ARBA" id="ARBA00022692"/>
    </source>
</evidence>
<dbReference type="PANTHER" id="PTHR30250">
    <property type="entry name" value="PST FAMILY PREDICTED COLANIC ACID TRANSPORTER"/>
    <property type="match status" value="1"/>
</dbReference>
<dbReference type="RefSeq" id="WP_379985117.1">
    <property type="nucleotide sequence ID" value="NZ_JADIKD010000009.1"/>
</dbReference>
<dbReference type="EMBL" id="JADIKD010000009">
    <property type="protein sequence ID" value="MFK2917435.1"/>
    <property type="molecule type" value="Genomic_DNA"/>
</dbReference>
<sequence length="515" mass="55496">MNRRLAVLRSVTIVSVSSYIEYALGLVVSIWIARALGPADFGRYAFTVWLCSWLITCSNHALTTSSTKFIAEADGAGTPTVSSHIAQHLNRVQHLSSLFVVVLFLLGVAILRPDEWRDYLLPVTALVLVATVAKANYGMLVAIEKGQEHFEPEAIATVLAGAIGILLVIGATLLHAGLLAFVAIFAVSQLLLNLLNRLAYRRYCQPFTAGVIPIDIRARLNRHLRFTAVLVLLGAFKAGTFEVFLLNTFATSTAVGFFAIAVTLTRGAVQLFSVGLTSTLLPYMAKSFGEHGQERTAHFLGEATRFYWAVGLMIAGLGLVTTPQIVALLYGNRYTAAIPAIEAFLVLAGLLLIVNGIVAFQTVVDRQDDRVRISVTALIANATLGLLLVPTLGLPGAVLAYAGTRLTELALAVFYLRRATRQGLPIAPMARLFGVAAIATALAWLVTAWLPSHYGFIAGSALFVAVFLPASVWVRYWSGDDYRLMGSIANRLGPPGRVLMRGLNLLHPPSARSLS</sequence>
<evidence type="ECO:0000313" key="7">
    <source>
        <dbReference type="EMBL" id="MFK2917435.1"/>
    </source>
</evidence>
<dbReference type="Pfam" id="PF01943">
    <property type="entry name" value="Polysacc_synt"/>
    <property type="match status" value="1"/>
</dbReference>
<proteinExistence type="predicted"/>
<feature type="transmembrane region" description="Helical" evidence="6">
    <location>
        <begin position="154"/>
        <end position="172"/>
    </location>
</feature>
<comment type="subcellular location">
    <subcellularLocation>
        <location evidence="1">Cell membrane</location>
        <topology evidence="1">Multi-pass membrane protein</topology>
    </subcellularLocation>
</comment>
<reference evidence="7 8" key="1">
    <citation type="submission" date="2020-10" db="EMBL/GenBank/DDBJ databases">
        <title>Phylogeny of dyella-like bacteria.</title>
        <authorList>
            <person name="Fu J."/>
        </authorList>
    </citation>
    <scope>NUCLEOTIDE SEQUENCE [LARGE SCALE GENOMIC DNA]</scope>
    <source>
        <strain evidence="7 8">BB4</strain>
    </source>
</reference>
<keyword evidence="8" id="KW-1185">Reference proteome</keyword>
<feature type="transmembrane region" description="Helical" evidence="6">
    <location>
        <begin position="336"/>
        <end position="359"/>
    </location>
</feature>
<evidence type="ECO:0000256" key="5">
    <source>
        <dbReference type="ARBA" id="ARBA00023136"/>
    </source>
</evidence>
<feature type="transmembrane region" description="Helical" evidence="6">
    <location>
        <begin position="371"/>
        <end position="392"/>
    </location>
</feature>
<comment type="caution">
    <text evidence="7">The sequence shown here is derived from an EMBL/GenBank/DDBJ whole genome shotgun (WGS) entry which is preliminary data.</text>
</comment>
<evidence type="ECO:0000313" key="8">
    <source>
        <dbReference type="Proteomes" id="UP001620408"/>
    </source>
</evidence>
<name>A0ABW8K4E0_9GAMM</name>
<feature type="transmembrane region" description="Helical" evidence="6">
    <location>
        <begin position="456"/>
        <end position="477"/>
    </location>
</feature>